<accession>A0A1Y5PEE1</accession>
<sequence>MARSFDILAESVANVDQIHAAFGREDYWLDRLAGDVSASLDSLVVETDGTVAVQLTQYLGRQLLPGAVAKLIPGDLKLLYREAWRPPADDGHVHGKATVAVGELGSSEATNLLAPTANGSQLRAALTVQVKIPFVGGALEKTIGAGLTQSIPSVLRFTTTWIAEHA</sequence>
<evidence type="ECO:0000313" key="1">
    <source>
        <dbReference type="EMBL" id="SBS75581.1"/>
    </source>
</evidence>
<evidence type="ECO:0008006" key="3">
    <source>
        <dbReference type="Google" id="ProtNLM"/>
    </source>
</evidence>
<dbReference type="EMBL" id="FLQS01000019">
    <property type="protein sequence ID" value="SBS75689.1"/>
    <property type="molecule type" value="Genomic_DNA"/>
</dbReference>
<dbReference type="InterPro" id="IPR019639">
    <property type="entry name" value="DUF2505"/>
</dbReference>
<gene>
    <name evidence="1" type="ORF">MHPYR_240041</name>
    <name evidence="2" type="ORF">MHPYR_260016</name>
</gene>
<dbReference type="Pfam" id="PF10698">
    <property type="entry name" value="DUF2505"/>
    <property type="match status" value="1"/>
</dbReference>
<dbReference type="EMBL" id="FLQS01000017">
    <property type="protein sequence ID" value="SBS75581.1"/>
    <property type="molecule type" value="Genomic_DNA"/>
</dbReference>
<organism evidence="2">
    <name type="scientific">uncultured Mycobacterium sp</name>
    <dbReference type="NCBI Taxonomy" id="171292"/>
    <lineage>
        <taxon>Bacteria</taxon>
        <taxon>Bacillati</taxon>
        <taxon>Actinomycetota</taxon>
        <taxon>Actinomycetes</taxon>
        <taxon>Mycobacteriales</taxon>
        <taxon>Mycobacteriaceae</taxon>
        <taxon>Mycobacterium</taxon>
        <taxon>environmental samples</taxon>
    </lineage>
</organism>
<name>A0A1Y5PEE1_9MYCO</name>
<proteinExistence type="predicted"/>
<dbReference type="AlphaFoldDB" id="A0A1Y5PEE1"/>
<reference evidence="2" key="1">
    <citation type="submission" date="2016-03" db="EMBL/GenBank/DDBJ databases">
        <authorList>
            <person name="Ploux O."/>
        </authorList>
    </citation>
    <scope>NUCLEOTIDE SEQUENCE</scope>
    <source>
        <strain evidence="2">UC10</strain>
    </source>
</reference>
<evidence type="ECO:0000313" key="2">
    <source>
        <dbReference type="EMBL" id="SBS75689.1"/>
    </source>
</evidence>
<protein>
    <recommendedName>
        <fullName evidence="3">DUF2505 domain-containing protein</fullName>
    </recommendedName>
</protein>